<keyword evidence="3" id="KW-0804">Transcription</keyword>
<dbReference type="CDD" id="cd07377">
    <property type="entry name" value="WHTH_GntR"/>
    <property type="match status" value="1"/>
</dbReference>
<dbReference type="SMART" id="SM00345">
    <property type="entry name" value="HTH_GNTR"/>
    <property type="match status" value="1"/>
</dbReference>
<dbReference type="InterPro" id="IPR000524">
    <property type="entry name" value="Tscrpt_reg_HTH_GntR"/>
</dbReference>
<keyword evidence="6" id="KW-1185">Reference proteome</keyword>
<evidence type="ECO:0000313" key="6">
    <source>
        <dbReference type="Proteomes" id="UP000653674"/>
    </source>
</evidence>
<sequence>MAATAGGLQPRTRMETSPYLCLPSWGVDVPVRYDYRAIMEDIQGKVARSEWPAGFKLPTPRELAAQYGVSAATIRKVTDNLQLLGVLEGHQGVGVFVTERD</sequence>
<evidence type="ECO:0000313" key="5">
    <source>
        <dbReference type="EMBL" id="GIG75938.1"/>
    </source>
</evidence>
<dbReference type="InterPro" id="IPR050679">
    <property type="entry name" value="Bact_HTH_transcr_reg"/>
</dbReference>
<keyword evidence="1" id="KW-0805">Transcription regulation</keyword>
<protein>
    <recommendedName>
        <fullName evidence="4">HTH gntR-type domain-containing protein</fullName>
    </recommendedName>
</protein>
<keyword evidence="2" id="KW-0238">DNA-binding</keyword>
<dbReference type="PROSITE" id="PS50949">
    <property type="entry name" value="HTH_GNTR"/>
    <property type="match status" value="1"/>
</dbReference>
<evidence type="ECO:0000256" key="3">
    <source>
        <dbReference type="ARBA" id="ARBA00023163"/>
    </source>
</evidence>
<dbReference type="InterPro" id="IPR036388">
    <property type="entry name" value="WH-like_DNA-bd_sf"/>
</dbReference>
<organism evidence="5 6">
    <name type="scientific">Planosporangium flavigriseum</name>
    <dbReference type="NCBI Taxonomy" id="373681"/>
    <lineage>
        <taxon>Bacteria</taxon>
        <taxon>Bacillati</taxon>
        <taxon>Actinomycetota</taxon>
        <taxon>Actinomycetes</taxon>
        <taxon>Micromonosporales</taxon>
        <taxon>Micromonosporaceae</taxon>
        <taxon>Planosporangium</taxon>
    </lineage>
</organism>
<dbReference type="GO" id="GO:0003700">
    <property type="term" value="F:DNA-binding transcription factor activity"/>
    <property type="evidence" value="ECO:0007669"/>
    <property type="project" value="InterPro"/>
</dbReference>
<dbReference type="EMBL" id="BONU01000040">
    <property type="protein sequence ID" value="GIG75938.1"/>
    <property type="molecule type" value="Genomic_DNA"/>
</dbReference>
<dbReference type="Proteomes" id="UP000653674">
    <property type="component" value="Unassembled WGS sequence"/>
</dbReference>
<evidence type="ECO:0000259" key="4">
    <source>
        <dbReference type="PROSITE" id="PS50949"/>
    </source>
</evidence>
<dbReference type="SUPFAM" id="SSF46785">
    <property type="entry name" value="Winged helix' DNA-binding domain"/>
    <property type="match status" value="1"/>
</dbReference>
<evidence type="ECO:0000256" key="1">
    <source>
        <dbReference type="ARBA" id="ARBA00023015"/>
    </source>
</evidence>
<feature type="domain" description="HTH gntR-type" evidence="4">
    <location>
        <begin position="32"/>
        <end position="100"/>
    </location>
</feature>
<accession>A0A8J3LMK8</accession>
<gene>
    <name evidence="5" type="ORF">Pfl04_43420</name>
</gene>
<dbReference type="InterPro" id="IPR036390">
    <property type="entry name" value="WH_DNA-bd_sf"/>
</dbReference>
<reference evidence="5" key="1">
    <citation type="submission" date="2021-01" db="EMBL/GenBank/DDBJ databases">
        <title>Whole genome shotgun sequence of Planosporangium flavigriseum NBRC 105377.</title>
        <authorList>
            <person name="Komaki H."/>
            <person name="Tamura T."/>
        </authorList>
    </citation>
    <scope>NUCLEOTIDE SEQUENCE</scope>
    <source>
        <strain evidence="5">NBRC 105377</strain>
    </source>
</reference>
<dbReference type="AlphaFoldDB" id="A0A8J3LMK8"/>
<dbReference type="GO" id="GO:0003677">
    <property type="term" value="F:DNA binding"/>
    <property type="evidence" value="ECO:0007669"/>
    <property type="project" value="UniProtKB-KW"/>
</dbReference>
<name>A0A8J3LMK8_9ACTN</name>
<proteinExistence type="predicted"/>
<dbReference type="Pfam" id="PF00392">
    <property type="entry name" value="GntR"/>
    <property type="match status" value="1"/>
</dbReference>
<dbReference type="Gene3D" id="1.10.10.10">
    <property type="entry name" value="Winged helix-like DNA-binding domain superfamily/Winged helix DNA-binding domain"/>
    <property type="match status" value="1"/>
</dbReference>
<evidence type="ECO:0000256" key="2">
    <source>
        <dbReference type="ARBA" id="ARBA00023125"/>
    </source>
</evidence>
<dbReference type="PANTHER" id="PTHR44846">
    <property type="entry name" value="MANNOSYL-D-GLYCERATE TRANSPORT/METABOLISM SYSTEM REPRESSOR MNGR-RELATED"/>
    <property type="match status" value="1"/>
</dbReference>
<comment type="caution">
    <text evidence="5">The sequence shown here is derived from an EMBL/GenBank/DDBJ whole genome shotgun (WGS) entry which is preliminary data.</text>
</comment>